<dbReference type="Proteomes" id="UP000266622">
    <property type="component" value="Unassembled WGS sequence"/>
</dbReference>
<dbReference type="EMBL" id="MWMI01000001">
    <property type="protein sequence ID" value="RIB35654.1"/>
    <property type="molecule type" value="Genomic_DNA"/>
</dbReference>
<evidence type="ECO:0000313" key="2">
    <source>
        <dbReference type="Proteomes" id="UP000266622"/>
    </source>
</evidence>
<organism evidence="1 2">
    <name type="scientific">Candidatus Nanoclepta minutus</name>
    <dbReference type="NCBI Taxonomy" id="1940235"/>
    <lineage>
        <taxon>Archaea</taxon>
        <taxon>Nanobdellota</taxon>
        <taxon>Candidatus Nanoclepta</taxon>
    </lineage>
</organism>
<reference evidence="1 2" key="1">
    <citation type="journal article" date="2018" name="Syst. Appl. Microbiol.">
        <title>A new symbiotic nanoarchaeote (Candidatus Nanoclepta minutus) and its host (Zestosphaera tikiterensis gen. nov., sp. nov.) from a New Zealand hot spring.</title>
        <authorList>
            <person name="St John E."/>
            <person name="Liu Y."/>
            <person name="Podar M."/>
            <person name="Stott M.B."/>
            <person name="Meneghin J."/>
            <person name="Chen Z."/>
            <person name="Lagutin K."/>
            <person name="Mitchell K."/>
            <person name="Reysenbach A.L."/>
        </authorList>
    </citation>
    <scope>NUCLEOTIDE SEQUENCE [LARGE SCALE GENOMIC DNA]</scope>
    <source>
        <strain evidence="1">NZ3</strain>
    </source>
</reference>
<name>A0A397WNJ9_9ARCH</name>
<gene>
    <name evidence="1" type="ORF">BXU00_00950</name>
</gene>
<comment type="caution">
    <text evidence="1">The sequence shown here is derived from an EMBL/GenBank/DDBJ whole genome shotgun (WGS) entry which is preliminary data.</text>
</comment>
<dbReference type="AlphaFoldDB" id="A0A397WNJ9"/>
<evidence type="ECO:0000313" key="1">
    <source>
        <dbReference type="EMBL" id="RIB35654.1"/>
    </source>
</evidence>
<protein>
    <submittedName>
        <fullName evidence="1">Uncharacterized protein</fullName>
    </submittedName>
</protein>
<accession>A0A397WNJ9</accession>
<proteinExistence type="predicted"/>
<sequence>MDDKLLRLREKLASTSTETLKEYHGRMKQGIIPSSLTEFSSLGKNVIMKYLEKELILRGVIKKKRRVRIY</sequence>